<dbReference type="EMBL" id="WHSB02000001">
    <property type="protein sequence ID" value="MCQ4628554.1"/>
    <property type="molecule type" value="Genomic_DNA"/>
</dbReference>
<keyword evidence="1" id="KW-0812">Transmembrane</keyword>
<evidence type="ECO:0000313" key="3">
    <source>
        <dbReference type="Proteomes" id="UP000996601"/>
    </source>
</evidence>
<organism evidence="2 3">
    <name type="scientific">Shinella lacus</name>
    <dbReference type="NCBI Taxonomy" id="2654216"/>
    <lineage>
        <taxon>Bacteria</taxon>
        <taxon>Pseudomonadati</taxon>
        <taxon>Pseudomonadota</taxon>
        <taxon>Alphaproteobacteria</taxon>
        <taxon>Hyphomicrobiales</taxon>
        <taxon>Rhizobiaceae</taxon>
        <taxon>Shinella</taxon>
    </lineage>
</organism>
<accession>A0ABT1R072</accession>
<evidence type="ECO:0000313" key="2">
    <source>
        <dbReference type="EMBL" id="MCQ4628554.1"/>
    </source>
</evidence>
<evidence type="ECO:0000256" key="1">
    <source>
        <dbReference type="SAM" id="Phobius"/>
    </source>
</evidence>
<reference evidence="2" key="1">
    <citation type="submission" date="2021-07" db="EMBL/GenBank/DDBJ databases">
        <title>Shinella sp. nov., a novel member of the genus Shinella from water.</title>
        <authorList>
            <person name="Deng Y."/>
        </authorList>
    </citation>
    <scope>NUCLEOTIDE SEQUENCE</scope>
    <source>
        <strain evidence="2">CPCC 100929</strain>
    </source>
</reference>
<protein>
    <submittedName>
        <fullName evidence="2">Uncharacterized protein</fullName>
    </submittedName>
</protein>
<comment type="caution">
    <text evidence="2">The sequence shown here is derived from an EMBL/GenBank/DDBJ whole genome shotgun (WGS) entry which is preliminary data.</text>
</comment>
<dbReference type="Proteomes" id="UP000996601">
    <property type="component" value="Unassembled WGS sequence"/>
</dbReference>
<keyword evidence="1" id="KW-0472">Membrane</keyword>
<gene>
    <name evidence="2" type="ORF">GB927_000825</name>
</gene>
<keyword evidence="3" id="KW-1185">Reference proteome</keyword>
<name>A0ABT1R072_9HYPH</name>
<keyword evidence="1" id="KW-1133">Transmembrane helix</keyword>
<sequence>MLTTVYAIIAVLFLVLTFLEGRRKDLPWSPYRAFGLLLCAVWPALLVYVLATAAIEHYGDRSSKIAKRPDGF</sequence>
<proteinExistence type="predicted"/>
<feature type="transmembrane region" description="Helical" evidence="1">
    <location>
        <begin position="33"/>
        <end position="55"/>
    </location>
</feature>